<protein>
    <submittedName>
        <fullName evidence="2">Transthyretin-like family protein</fullName>
    </submittedName>
</protein>
<reference evidence="2" key="1">
    <citation type="submission" date="2022-11" db="UniProtKB">
        <authorList>
            <consortium name="WormBaseParasite"/>
        </authorList>
    </citation>
    <scope>IDENTIFICATION</scope>
</reference>
<dbReference type="Proteomes" id="UP000887580">
    <property type="component" value="Unplaced"/>
</dbReference>
<dbReference type="WBParaSite" id="PS1159_v2.g10004.t1">
    <property type="protein sequence ID" value="PS1159_v2.g10004.t1"/>
    <property type="gene ID" value="PS1159_v2.g10004"/>
</dbReference>
<proteinExistence type="predicted"/>
<evidence type="ECO:0000313" key="1">
    <source>
        <dbReference type="Proteomes" id="UP000887580"/>
    </source>
</evidence>
<sequence length="137" mass="15726">MLRFYFCLLIIFGAAFFFSDAKEQSVKVFGKIWCNNMPLPNHEIKLMEHDTLDPDDLLNTVHSDRSGGYRVTGSESEVTSIKPYLRVNHTCGVNAERCYRISDYTIPAEAIDSPNFFEMKKISLNEMGTRDDKKTCK</sequence>
<evidence type="ECO:0000313" key="2">
    <source>
        <dbReference type="WBParaSite" id="PS1159_v2.g10004.t1"/>
    </source>
</evidence>
<organism evidence="1 2">
    <name type="scientific">Panagrolaimus sp. PS1159</name>
    <dbReference type="NCBI Taxonomy" id="55785"/>
    <lineage>
        <taxon>Eukaryota</taxon>
        <taxon>Metazoa</taxon>
        <taxon>Ecdysozoa</taxon>
        <taxon>Nematoda</taxon>
        <taxon>Chromadorea</taxon>
        <taxon>Rhabditida</taxon>
        <taxon>Tylenchina</taxon>
        <taxon>Panagrolaimomorpha</taxon>
        <taxon>Panagrolaimoidea</taxon>
        <taxon>Panagrolaimidae</taxon>
        <taxon>Panagrolaimus</taxon>
    </lineage>
</organism>
<name>A0AC35EQE9_9BILA</name>
<accession>A0AC35EQE9</accession>